<evidence type="ECO:0000256" key="6">
    <source>
        <dbReference type="ARBA" id="ARBA00023136"/>
    </source>
</evidence>
<dbReference type="PANTHER" id="PTHR10766:SF111">
    <property type="entry name" value="TRANSMEMBRANE 9 SUPERFAMILY MEMBER 2"/>
    <property type="match status" value="1"/>
</dbReference>
<dbReference type="Pfam" id="PF02990">
    <property type="entry name" value="EMP70"/>
    <property type="match status" value="1"/>
</dbReference>
<organism evidence="8 9">
    <name type="scientific">Coprinellus micaceus</name>
    <name type="common">Glistening ink-cap mushroom</name>
    <name type="synonym">Coprinus micaceus</name>
    <dbReference type="NCBI Taxonomy" id="71717"/>
    <lineage>
        <taxon>Eukaryota</taxon>
        <taxon>Fungi</taxon>
        <taxon>Dikarya</taxon>
        <taxon>Basidiomycota</taxon>
        <taxon>Agaricomycotina</taxon>
        <taxon>Agaricomycetes</taxon>
        <taxon>Agaricomycetidae</taxon>
        <taxon>Agaricales</taxon>
        <taxon>Agaricineae</taxon>
        <taxon>Psathyrellaceae</taxon>
        <taxon>Coprinellus</taxon>
    </lineage>
</organism>
<evidence type="ECO:0000256" key="7">
    <source>
        <dbReference type="RuleBase" id="RU363079"/>
    </source>
</evidence>
<sequence length="630" mass="70310">MRPLTAALAGLSLAQAIHAFYLPGAAPRDYASGERVDLLVNALTPMLAGTDDSKLKSLINYDYYNPEFHFCEPEGGPKKQPESLGSILFGDRIYNSPYDIKMVQDNNTCKLLCLVSDVNGKEAKFINDRIREDYALNWLVDGLPAAEMKIDLRTNDTFFDMGFNLGNNEGVHQNLPALNNHYEIVLKYHRPSPDAYRIVGVLVWPASIGGEQDSTPHCDITVPKPLVLSEDRSQAVRYTYRITWSESDTPWATRWDNYLHIFDPKIHWFSLFNSSAIVIFLCVMVSMILFRNISRDISRYNDSDLSEDIHEDWGWKLVHGEVFRTPRNPLILSVLVGNGAQLCSMVGVTLVFALLGFLSPSNRGSLATIMMVCWSLFGGIGGYFSARVYASLGGQNKRKNAFLTATIMPTFIFIVVFILNFVLLTAGSSGAVPFGTMVLIIVLWFGLSAPLSAVGSYYGSKHGGVRNPVRVNQIPRQIPPGPKYLKPWVAAILSGILPFGAAFVELYFVLSSLFASRAYYAFGFVALTAGIVTLTTAMVSILFTYFILCAEEYRWHWRSFLIGGGSAFWVLAYGLFYWASRLSLYSGTSVVLYLGYLFLIAFLDFLITGTIGFLASYWAVRRLYSAIRID</sequence>
<proteinExistence type="inferred from homology"/>
<dbReference type="STRING" id="71717.A0A4Y7TU03"/>
<feature type="transmembrane region" description="Helical" evidence="7">
    <location>
        <begin position="401"/>
        <end position="422"/>
    </location>
</feature>
<feature type="transmembrane region" description="Helical" evidence="7">
    <location>
        <begin position="522"/>
        <end position="548"/>
    </location>
</feature>
<keyword evidence="3 7" id="KW-0812">Transmembrane</keyword>
<accession>A0A4Y7TU03</accession>
<dbReference type="PANTHER" id="PTHR10766">
    <property type="entry name" value="TRANSMEMBRANE 9 SUPERFAMILY PROTEIN"/>
    <property type="match status" value="1"/>
</dbReference>
<feature type="chain" id="PRO_5021509408" description="Transmembrane 9 superfamily member" evidence="7">
    <location>
        <begin position="20"/>
        <end position="630"/>
    </location>
</feature>
<dbReference type="GO" id="GO:0072657">
    <property type="term" value="P:protein localization to membrane"/>
    <property type="evidence" value="ECO:0007669"/>
    <property type="project" value="TreeGrafter"/>
</dbReference>
<feature type="transmembrane region" description="Helical" evidence="7">
    <location>
        <begin position="591"/>
        <end position="620"/>
    </location>
</feature>
<comment type="caution">
    <text evidence="8">The sequence shown here is derived from an EMBL/GenBank/DDBJ whole genome shotgun (WGS) entry which is preliminary data.</text>
</comment>
<keyword evidence="5 7" id="KW-1133">Transmembrane helix</keyword>
<dbReference type="GO" id="GO:0005737">
    <property type="term" value="C:cytoplasm"/>
    <property type="evidence" value="ECO:0007669"/>
    <property type="project" value="UniProtKB-ARBA"/>
</dbReference>
<protein>
    <recommendedName>
        <fullName evidence="7">Transmembrane 9 superfamily member</fullName>
    </recommendedName>
</protein>
<feature type="transmembrane region" description="Helical" evidence="7">
    <location>
        <begin position="560"/>
        <end position="579"/>
    </location>
</feature>
<dbReference type="InterPro" id="IPR004240">
    <property type="entry name" value="EMP70"/>
</dbReference>
<dbReference type="OrthoDB" id="1666796at2759"/>
<dbReference type="EMBL" id="QPFP01000004">
    <property type="protein sequence ID" value="TEB37646.1"/>
    <property type="molecule type" value="Genomic_DNA"/>
</dbReference>
<evidence type="ECO:0000256" key="2">
    <source>
        <dbReference type="ARBA" id="ARBA00005227"/>
    </source>
</evidence>
<dbReference type="Proteomes" id="UP000298030">
    <property type="component" value="Unassembled WGS sequence"/>
</dbReference>
<evidence type="ECO:0000313" key="9">
    <source>
        <dbReference type="Proteomes" id="UP000298030"/>
    </source>
</evidence>
<evidence type="ECO:0000256" key="5">
    <source>
        <dbReference type="ARBA" id="ARBA00022989"/>
    </source>
</evidence>
<feature type="transmembrane region" description="Helical" evidence="7">
    <location>
        <begin position="488"/>
        <end position="510"/>
    </location>
</feature>
<dbReference type="SUPFAM" id="SSF103473">
    <property type="entry name" value="MFS general substrate transporter"/>
    <property type="match status" value="1"/>
</dbReference>
<comment type="similarity">
    <text evidence="2 7">Belongs to the nonaspanin (TM9SF) (TC 9.A.2) family.</text>
</comment>
<feature type="signal peptide" evidence="7">
    <location>
        <begin position="1"/>
        <end position="19"/>
    </location>
</feature>
<reference evidence="8 9" key="1">
    <citation type="journal article" date="2019" name="Nat. Ecol. Evol.">
        <title>Megaphylogeny resolves global patterns of mushroom evolution.</title>
        <authorList>
            <person name="Varga T."/>
            <person name="Krizsan K."/>
            <person name="Foldi C."/>
            <person name="Dima B."/>
            <person name="Sanchez-Garcia M."/>
            <person name="Sanchez-Ramirez S."/>
            <person name="Szollosi G.J."/>
            <person name="Szarkandi J.G."/>
            <person name="Papp V."/>
            <person name="Albert L."/>
            <person name="Andreopoulos W."/>
            <person name="Angelini C."/>
            <person name="Antonin V."/>
            <person name="Barry K.W."/>
            <person name="Bougher N.L."/>
            <person name="Buchanan P."/>
            <person name="Buyck B."/>
            <person name="Bense V."/>
            <person name="Catcheside P."/>
            <person name="Chovatia M."/>
            <person name="Cooper J."/>
            <person name="Damon W."/>
            <person name="Desjardin D."/>
            <person name="Finy P."/>
            <person name="Geml J."/>
            <person name="Haridas S."/>
            <person name="Hughes K."/>
            <person name="Justo A."/>
            <person name="Karasinski D."/>
            <person name="Kautmanova I."/>
            <person name="Kiss B."/>
            <person name="Kocsube S."/>
            <person name="Kotiranta H."/>
            <person name="LaButti K.M."/>
            <person name="Lechner B.E."/>
            <person name="Liimatainen K."/>
            <person name="Lipzen A."/>
            <person name="Lukacs Z."/>
            <person name="Mihaltcheva S."/>
            <person name="Morgado L.N."/>
            <person name="Niskanen T."/>
            <person name="Noordeloos M.E."/>
            <person name="Ohm R.A."/>
            <person name="Ortiz-Santana B."/>
            <person name="Ovrebo C."/>
            <person name="Racz N."/>
            <person name="Riley R."/>
            <person name="Savchenko A."/>
            <person name="Shiryaev A."/>
            <person name="Soop K."/>
            <person name="Spirin V."/>
            <person name="Szebenyi C."/>
            <person name="Tomsovsky M."/>
            <person name="Tulloss R.E."/>
            <person name="Uehling J."/>
            <person name="Grigoriev I.V."/>
            <person name="Vagvolgyi C."/>
            <person name="Papp T."/>
            <person name="Martin F.M."/>
            <person name="Miettinen O."/>
            <person name="Hibbett D.S."/>
            <person name="Nagy L.G."/>
        </authorList>
    </citation>
    <scope>NUCLEOTIDE SEQUENCE [LARGE SCALE GENOMIC DNA]</scope>
    <source>
        <strain evidence="8 9">FP101781</strain>
    </source>
</reference>
<dbReference type="AlphaFoldDB" id="A0A4Y7TU03"/>
<dbReference type="GO" id="GO:0016020">
    <property type="term" value="C:membrane"/>
    <property type="evidence" value="ECO:0007669"/>
    <property type="project" value="UniProtKB-SubCell"/>
</dbReference>
<dbReference type="InterPro" id="IPR036259">
    <property type="entry name" value="MFS_trans_sf"/>
</dbReference>
<feature type="transmembrane region" description="Helical" evidence="7">
    <location>
        <begin position="330"/>
        <end position="358"/>
    </location>
</feature>
<name>A0A4Y7TU03_COPMI</name>
<evidence type="ECO:0000256" key="1">
    <source>
        <dbReference type="ARBA" id="ARBA00004141"/>
    </source>
</evidence>
<feature type="transmembrane region" description="Helical" evidence="7">
    <location>
        <begin position="268"/>
        <end position="290"/>
    </location>
</feature>
<dbReference type="GO" id="GO:0007034">
    <property type="term" value="P:vacuolar transport"/>
    <property type="evidence" value="ECO:0007669"/>
    <property type="project" value="TreeGrafter"/>
</dbReference>
<keyword evidence="9" id="KW-1185">Reference proteome</keyword>
<comment type="subcellular location">
    <subcellularLocation>
        <location evidence="1">Membrane</location>
        <topology evidence="1">Multi-pass membrane protein</topology>
    </subcellularLocation>
</comment>
<feature type="transmembrane region" description="Helical" evidence="7">
    <location>
        <begin position="434"/>
        <end position="458"/>
    </location>
</feature>
<feature type="transmembrane region" description="Helical" evidence="7">
    <location>
        <begin position="364"/>
        <end position="389"/>
    </location>
</feature>
<evidence type="ECO:0000313" key="8">
    <source>
        <dbReference type="EMBL" id="TEB37646.1"/>
    </source>
</evidence>
<keyword evidence="4 7" id="KW-0732">Signal</keyword>
<keyword evidence="6 7" id="KW-0472">Membrane</keyword>
<gene>
    <name evidence="8" type="ORF">FA13DRAFT_1682549</name>
</gene>
<evidence type="ECO:0000256" key="4">
    <source>
        <dbReference type="ARBA" id="ARBA00022729"/>
    </source>
</evidence>
<evidence type="ECO:0000256" key="3">
    <source>
        <dbReference type="ARBA" id="ARBA00022692"/>
    </source>
</evidence>